<organism evidence="4 5">
    <name type="scientific">Basidiobolus meristosporus CBS 931.73</name>
    <dbReference type="NCBI Taxonomy" id="1314790"/>
    <lineage>
        <taxon>Eukaryota</taxon>
        <taxon>Fungi</taxon>
        <taxon>Fungi incertae sedis</taxon>
        <taxon>Zoopagomycota</taxon>
        <taxon>Entomophthoromycotina</taxon>
        <taxon>Basidiobolomycetes</taxon>
        <taxon>Basidiobolales</taxon>
        <taxon>Basidiobolaceae</taxon>
        <taxon>Basidiobolus</taxon>
    </lineage>
</organism>
<dbReference type="OrthoDB" id="20734at2759"/>
<dbReference type="InParanoid" id="A0A1Y1Z5D0"/>
<dbReference type="InterPro" id="IPR011856">
    <property type="entry name" value="tRNA_endonuc-like_dom_sf"/>
</dbReference>
<dbReference type="InterPro" id="IPR007560">
    <property type="entry name" value="Restrct_endonuc_IV_Mrr"/>
</dbReference>
<evidence type="ECO:0000256" key="1">
    <source>
        <dbReference type="ARBA" id="ARBA00004173"/>
    </source>
</evidence>
<dbReference type="AlphaFoldDB" id="A0A1Y1Z5D0"/>
<keyword evidence="2" id="KW-0496">Mitochondrion</keyword>
<name>A0A1Y1Z5D0_9FUNG</name>
<evidence type="ECO:0000259" key="3">
    <source>
        <dbReference type="Pfam" id="PF04471"/>
    </source>
</evidence>
<dbReference type="GO" id="GO:0003677">
    <property type="term" value="F:DNA binding"/>
    <property type="evidence" value="ECO:0007669"/>
    <property type="project" value="InterPro"/>
</dbReference>
<dbReference type="SUPFAM" id="SSF52980">
    <property type="entry name" value="Restriction endonuclease-like"/>
    <property type="match status" value="1"/>
</dbReference>
<feature type="domain" description="Restriction endonuclease type IV Mrr" evidence="3">
    <location>
        <begin position="3"/>
        <end position="90"/>
    </location>
</feature>
<proteinExistence type="predicted"/>
<feature type="non-terminal residue" evidence="4">
    <location>
        <position position="92"/>
    </location>
</feature>
<comment type="subcellular location">
    <subcellularLocation>
        <location evidence="1">Mitochondrion</location>
    </subcellularLocation>
</comment>
<dbReference type="GO" id="GO:0005739">
    <property type="term" value="C:mitochondrion"/>
    <property type="evidence" value="ECO:0007669"/>
    <property type="project" value="UniProtKB-SubCell"/>
</dbReference>
<dbReference type="PANTHER" id="PTHR28133">
    <property type="entry name" value="REQUIRED FOR RESPIRATORY GROWTH PROTEIN 7, MITOCHONDRIAL"/>
    <property type="match status" value="1"/>
</dbReference>
<evidence type="ECO:0000256" key="2">
    <source>
        <dbReference type="ARBA" id="ARBA00023128"/>
    </source>
</evidence>
<reference evidence="4 5" key="1">
    <citation type="submission" date="2016-07" db="EMBL/GenBank/DDBJ databases">
        <title>Pervasive Adenine N6-methylation of Active Genes in Fungi.</title>
        <authorList>
            <consortium name="DOE Joint Genome Institute"/>
            <person name="Mondo S.J."/>
            <person name="Dannebaum R.O."/>
            <person name="Kuo R.C."/>
            <person name="Labutti K."/>
            <person name="Haridas S."/>
            <person name="Kuo A."/>
            <person name="Salamov A."/>
            <person name="Ahrendt S.R."/>
            <person name="Lipzen A."/>
            <person name="Sullivan W."/>
            <person name="Andreopoulos W.B."/>
            <person name="Clum A."/>
            <person name="Lindquist E."/>
            <person name="Daum C."/>
            <person name="Ramamoorthy G.K."/>
            <person name="Gryganskyi A."/>
            <person name="Culley D."/>
            <person name="Magnuson J.K."/>
            <person name="James T.Y."/>
            <person name="O'Malley M.A."/>
            <person name="Stajich J.E."/>
            <person name="Spatafora J.W."/>
            <person name="Visel A."/>
            <person name="Grigoriev I.V."/>
        </authorList>
    </citation>
    <scope>NUCLEOTIDE SEQUENCE [LARGE SCALE GENOMIC DNA]</scope>
    <source>
        <strain evidence="4 5">CBS 931.73</strain>
    </source>
</reference>
<protein>
    <recommendedName>
        <fullName evidence="3">Restriction endonuclease type IV Mrr domain-containing protein</fullName>
    </recommendedName>
</protein>
<dbReference type="Proteomes" id="UP000193498">
    <property type="component" value="Unassembled WGS sequence"/>
</dbReference>
<dbReference type="GO" id="GO:0009307">
    <property type="term" value="P:DNA restriction-modification system"/>
    <property type="evidence" value="ECO:0007669"/>
    <property type="project" value="InterPro"/>
</dbReference>
<gene>
    <name evidence="4" type="ORF">K493DRAFT_139919</name>
</gene>
<dbReference type="InterPro" id="IPR018828">
    <property type="entry name" value="RRG7"/>
</dbReference>
<keyword evidence="5" id="KW-1185">Reference proteome</keyword>
<evidence type="ECO:0000313" key="5">
    <source>
        <dbReference type="Proteomes" id="UP000193498"/>
    </source>
</evidence>
<dbReference type="InterPro" id="IPR011335">
    <property type="entry name" value="Restrct_endonuc-II-like"/>
</dbReference>
<evidence type="ECO:0000313" key="4">
    <source>
        <dbReference type="EMBL" id="ORY05450.1"/>
    </source>
</evidence>
<dbReference type="Gene3D" id="3.40.1350.10">
    <property type="match status" value="1"/>
</dbReference>
<sequence>VGTMFEYQVNELLKAFNIETRRCGGSDDKGVDLRGRWILPGHMLPLVVQCKHEKKKVGPNYVREIQATVERESPGTLGILVSNRGFTKYALA</sequence>
<dbReference type="EMBL" id="MCFE01000025">
    <property type="protein sequence ID" value="ORY05450.1"/>
    <property type="molecule type" value="Genomic_DNA"/>
</dbReference>
<dbReference type="Pfam" id="PF04471">
    <property type="entry name" value="Mrr_cat"/>
    <property type="match status" value="1"/>
</dbReference>
<dbReference type="GO" id="GO:0004519">
    <property type="term" value="F:endonuclease activity"/>
    <property type="evidence" value="ECO:0007669"/>
    <property type="project" value="InterPro"/>
</dbReference>
<dbReference type="PANTHER" id="PTHR28133:SF1">
    <property type="entry name" value="REQUIRED FOR RESPIRATORY GROWTH PROTEIN 7, MITOCHONDRIAL"/>
    <property type="match status" value="1"/>
</dbReference>
<feature type="non-terminal residue" evidence="4">
    <location>
        <position position="1"/>
    </location>
</feature>
<comment type="caution">
    <text evidence="4">The sequence shown here is derived from an EMBL/GenBank/DDBJ whole genome shotgun (WGS) entry which is preliminary data.</text>
</comment>
<accession>A0A1Y1Z5D0</accession>
<dbReference type="GO" id="GO:0006302">
    <property type="term" value="P:double-strand break repair"/>
    <property type="evidence" value="ECO:0007669"/>
    <property type="project" value="UniProtKB-ARBA"/>
</dbReference>